<feature type="region of interest" description="Disordered" evidence="1">
    <location>
        <begin position="1361"/>
        <end position="1391"/>
    </location>
</feature>
<evidence type="ECO:0000256" key="1">
    <source>
        <dbReference type="SAM" id="MobiDB-lite"/>
    </source>
</evidence>
<evidence type="ECO:0000313" key="3">
    <source>
        <dbReference type="Proteomes" id="UP001274896"/>
    </source>
</evidence>
<protein>
    <submittedName>
        <fullName evidence="2">Uncharacterized protein</fullName>
    </submittedName>
</protein>
<accession>A0AAE0Q6E0</accession>
<reference evidence="2" key="1">
    <citation type="submission" date="2023-06" db="EMBL/GenBank/DDBJ databases">
        <title>Male Hemibagrus guttatus genome.</title>
        <authorList>
            <person name="Bian C."/>
        </authorList>
    </citation>
    <scope>NUCLEOTIDE SEQUENCE</scope>
    <source>
        <strain evidence="2">Male_cb2023</strain>
        <tissue evidence="2">Muscle</tissue>
    </source>
</reference>
<feature type="compositionally biased region" description="Basic and acidic residues" evidence="1">
    <location>
        <begin position="1492"/>
        <end position="1517"/>
    </location>
</feature>
<dbReference type="InterPro" id="IPR029625">
    <property type="entry name" value="FAM169"/>
</dbReference>
<feature type="compositionally biased region" description="Acidic residues" evidence="1">
    <location>
        <begin position="739"/>
        <end position="748"/>
    </location>
</feature>
<name>A0AAE0Q6E0_9TELE</name>
<feature type="compositionally biased region" description="Basic and acidic residues" evidence="1">
    <location>
        <begin position="511"/>
        <end position="526"/>
    </location>
</feature>
<feature type="compositionally biased region" description="Basic and acidic residues" evidence="1">
    <location>
        <begin position="1526"/>
        <end position="1540"/>
    </location>
</feature>
<feature type="region of interest" description="Disordered" evidence="1">
    <location>
        <begin position="1601"/>
        <end position="1727"/>
    </location>
</feature>
<feature type="compositionally biased region" description="Basic and acidic residues" evidence="1">
    <location>
        <begin position="1549"/>
        <end position="1565"/>
    </location>
</feature>
<feature type="region of interest" description="Disordered" evidence="1">
    <location>
        <begin position="505"/>
        <end position="526"/>
    </location>
</feature>
<dbReference type="InterPro" id="IPR036388">
    <property type="entry name" value="WH-like_DNA-bd_sf"/>
</dbReference>
<dbReference type="Proteomes" id="UP001274896">
    <property type="component" value="Unassembled WGS sequence"/>
</dbReference>
<feature type="region of interest" description="Disordered" evidence="1">
    <location>
        <begin position="1821"/>
        <end position="1903"/>
    </location>
</feature>
<proteinExistence type="predicted"/>
<feature type="region of interest" description="Disordered" evidence="1">
    <location>
        <begin position="806"/>
        <end position="835"/>
    </location>
</feature>
<dbReference type="CDD" id="cd04301">
    <property type="entry name" value="NAT_SF"/>
    <property type="match status" value="1"/>
</dbReference>
<feature type="compositionally biased region" description="Basic and acidic residues" evidence="1">
    <location>
        <begin position="889"/>
        <end position="905"/>
    </location>
</feature>
<dbReference type="InterPro" id="IPR009057">
    <property type="entry name" value="Homeodomain-like_sf"/>
</dbReference>
<feature type="compositionally biased region" description="Basic and acidic residues" evidence="1">
    <location>
        <begin position="941"/>
        <end position="962"/>
    </location>
</feature>
<organism evidence="2 3">
    <name type="scientific">Hemibagrus guttatus</name>
    <dbReference type="NCBI Taxonomy" id="175788"/>
    <lineage>
        <taxon>Eukaryota</taxon>
        <taxon>Metazoa</taxon>
        <taxon>Chordata</taxon>
        <taxon>Craniata</taxon>
        <taxon>Vertebrata</taxon>
        <taxon>Euteleostomi</taxon>
        <taxon>Actinopterygii</taxon>
        <taxon>Neopterygii</taxon>
        <taxon>Teleostei</taxon>
        <taxon>Ostariophysi</taxon>
        <taxon>Siluriformes</taxon>
        <taxon>Bagridae</taxon>
        <taxon>Hemibagrus</taxon>
    </lineage>
</organism>
<sequence length="1903" mass="214526">MGCSSMEFPVDTLATVDPGSLEQSAKSYMSKLLFRNSEIHEYLNIPGSKKIEIGLCNVSFVPLYGVDAKQKCLALFSPDEPFKAVGLYLLDQWWSAEDILKTADSSRTGLIKVRTPGERIVLYVLNRIIYRTKEMVGDDVPFPCHGEDEIAKILWKNGEAIGFYSVKPEGSLCKKFLTHCYQIPVMDTIFIRKDHRGHGHGLQMLKDFIISFRQEIVGFSYPLSPAMYKVCKKYLSLYPDDTELLWEIVDVGSPFQRTQIARKLHAMDLKANHQVIGKLNFETEESDLQKEVQGTMEFMEIVVYAQGTPVTTLGRSSNLKRKKLAADTEEKTEKIIRVEDIESDVQCAEDDPVQEDGKISLNLKESQLKPFRGGLAAVFWITVLLQNPSSLQLEVTNLPIYQSGKGYEAISKALGLPRTTARAIIYKWQKHGTVENLPRSGRPTKITPRAQRQLIQEVTKDPTTTSKELQASLASVKDTMETLIRDSGHPISDITHLQCEEQNKLNPETTHQSETEKAEEVKESKDVIDKDIGRETSEGIVEIQKDQTDMAETINKEDIEDEVEMGKISVVENIVDDTEETDVEKEEAGALEVSFLGKEQRHLEEQEEEPALAEDCSDTEATLKCQTAVVTLVESTDKQQVVEMSDNKIGDEDKVPEPILTEEHKIEEAQEEGPMKEPNMIQSEEPKIVNIGSSLDYEVGETSKDDEKIVVVNIHNTEVVRDAEVEVEGQLSEPFAAESVEEQEEEPASETGPVGEDNSTEETKTQKLQNVAVMLLDFNSVPLRHESRLKHQAAESELTQRVLRSSTKAAKATSKTKVVKHQVKTKQPVDDAEVEQMKDTVEEKIESVRINTETEHEKAVELEVEGKTLGQCGGEPVEEHEEEPASETGPEKDDNTEKATSDLKQQKVAVVLMDSDKVSATHTDAGKDAKGTSQPLGYVDLELHKQSTDTESQAEHTEKEQAVETDETVEREEGDLLNDEDRAPKSAFMDEVEENEANLVTPLRCSRRLKDQAAGSELTKSVLRTSARLTNKATPQQRHKQQIKAMMQLEEPKQRDESKNNEMSIILSTEVAVGEHMESETVHVSHGNDVEENTRSEDVVEQDKMAPEYTKHGEVEQICTSEYVKEDEDKIQDNRAATEMAHGEDLMESTPTLTLQKTSVVLVDVIKDLPNLTGEFSCAFAASQEERSNKSEMSEQAVDIPEEVMEELQTEADELMEELATDLAPEEDMENAAESTSMLKLHQVDMCMDFQRQSGESETDRNETTQSQEDKLLSKDNIANEEKELTEMNVTENVTERKDEEQAVVVEMGIDNTLITNDEQVGDILAKEDVKDDLKEIEDTTLKGTSTSKELDTNKTLVEWQESTTPAQGDSVQESRKSECRTVPVKHTQERKSGHLQNIYKETKINENTEEESSDEDVETVFTRHLRGRTVTVTPRRPKCLKVTQAAELEMGVHVTNEIVAVQFTEEARTAVEEMHETNSKYDNEEIPAVSEAERKDQRQDNDVSGNDAEKVEEVTDGRNTMIGETVDRKEVETKRRDILEEVDLPDENQEKEVRSANSKQECEQQDHALEETLLKKTFEKELRKRVEEKCLEKAKDSAINISNTDQSVSLDQSENGEGVERRALRKRTITIKPTSVRKSKRLCKQDHGQNDGQTVEWANTEDSAPVEETVMEMTDVQSHKENEPTDQGKGQEIEDTDIIGGEISQNKTYGNAENSQENTVTGDKTELLCMSEEDSKLMQEEEKVEWREKVEKIMESENNAFKSEKIADKPQEVEDTQEEPEQNEKNVEEAQVPLDENFMELDEEIDSNGKECNQVVAETKASFQESEKEITDTEQESGVKSAAASPGQRSARRRMGLLLDFQSAMEDKSEADEVKEVIQQKRKPVDELRPRRSKRLARAEIV</sequence>
<feature type="compositionally biased region" description="Low complexity" evidence="1">
    <location>
        <begin position="806"/>
        <end position="816"/>
    </location>
</feature>
<dbReference type="SUPFAM" id="SSF46689">
    <property type="entry name" value="Homeodomain-like"/>
    <property type="match status" value="1"/>
</dbReference>
<feature type="compositionally biased region" description="Basic and acidic residues" evidence="1">
    <location>
        <begin position="1258"/>
        <end position="1272"/>
    </location>
</feature>
<feature type="region of interest" description="Disordered" evidence="1">
    <location>
        <begin position="1473"/>
        <end position="1565"/>
    </location>
</feature>
<keyword evidence="3" id="KW-1185">Reference proteome</keyword>
<feature type="region of interest" description="Disordered" evidence="1">
    <location>
        <begin position="1758"/>
        <end position="1795"/>
    </location>
</feature>
<dbReference type="Gene3D" id="1.10.10.10">
    <property type="entry name" value="Winged helix-like DNA-binding domain superfamily/Winged helix DNA-binding domain"/>
    <property type="match status" value="1"/>
</dbReference>
<feature type="compositionally biased region" description="Polar residues" evidence="1">
    <location>
        <begin position="1361"/>
        <end position="1372"/>
    </location>
</feature>
<dbReference type="PANTHER" id="PTHR22442">
    <property type="match status" value="1"/>
</dbReference>
<feature type="compositionally biased region" description="Acidic residues" evidence="1">
    <location>
        <begin position="963"/>
        <end position="978"/>
    </location>
</feature>
<feature type="compositionally biased region" description="Polar residues" evidence="1">
    <location>
        <begin position="1601"/>
        <end position="1616"/>
    </location>
</feature>
<feature type="compositionally biased region" description="Basic and acidic residues" evidence="1">
    <location>
        <begin position="1473"/>
        <end position="1484"/>
    </location>
</feature>
<comment type="caution">
    <text evidence="2">The sequence shown here is derived from an EMBL/GenBank/DDBJ whole genome shotgun (WGS) entry which is preliminary data.</text>
</comment>
<feature type="compositionally biased region" description="Polar residues" evidence="1">
    <location>
        <begin position="1705"/>
        <end position="1723"/>
    </location>
</feature>
<feature type="region of interest" description="Disordered" evidence="1">
    <location>
        <begin position="734"/>
        <end position="768"/>
    </location>
</feature>
<feature type="compositionally biased region" description="Polar residues" evidence="1">
    <location>
        <begin position="1651"/>
        <end position="1663"/>
    </location>
</feature>
<feature type="compositionally biased region" description="Basic and acidic residues" evidence="1">
    <location>
        <begin position="1866"/>
        <end position="1891"/>
    </location>
</feature>
<feature type="compositionally biased region" description="Basic and acidic residues" evidence="1">
    <location>
        <begin position="1763"/>
        <end position="1773"/>
    </location>
</feature>
<feature type="compositionally biased region" description="Basic and acidic residues" evidence="1">
    <location>
        <begin position="914"/>
        <end position="930"/>
    </location>
</feature>
<dbReference type="PANTHER" id="PTHR22442:SF3">
    <property type="entry name" value="SOLUBLE LAMIN-ASSOCIATED PROTEIN OF 75 KDA"/>
    <property type="match status" value="1"/>
</dbReference>
<evidence type="ECO:0000313" key="2">
    <source>
        <dbReference type="EMBL" id="KAK3514526.1"/>
    </source>
</evidence>
<feature type="compositionally biased region" description="Acidic residues" evidence="1">
    <location>
        <begin position="876"/>
        <end position="885"/>
    </location>
</feature>
<feature type="region of interest" description="Disordered" evidence="1">
    <location>
        <begin position="866"/>
        <end position="996"/>
    </location>
</feature>
<feature type="region of interest" description="Disordered" evidence="1">
    <location>
        <begin position="1253"/>
        <end position="1272"/>
    </location>
</feature>
<dbReference type="EMBL" id="JAUCMX010000021">
    <property type="protein sequence ID" value="KAK3514526.1"/>
    <property type="molecule type" value="Genomic_DNA"/>
</dbReference>
<feature type="compositionally biased region" description="Basic residues" evidence="1">
    <location>
        <begin position="1624"/>
        <end position="1643"/>
    </location>
</feature>
<gene>
    <name evidence="2" type="ORF">QTP70_021502</name>
</gene>